<dbReference type="Pfam" id="PF01244">
    <property type="entry name" value="Peptidase_M19"/>
    <property type="match status" value="1"/>
</dbReference>
<dbReference type="PROSITE" id="PS51365">
    <property type="entry name" value="RENAL_DIPEPTIDASE_2"/>
    <property type="match status" value="1"/>
</dbReference>
<evidence type="ECO:0000313" key="1">
    <source>
        <dbReference type="EMBL" id="PJK15581.1"/>
    </source>
</evidence>
<dbReference type="GO" id="GO:0006508">
    <property type="term" value="P:proteolysis"/>
    <property type="evidence" value="ECO:0007669"/>
    <property type="project" value="InterPro"/>
</dbReference>
<dbReference type="Proteomes" id="UP000228680">
    <property type="component" value="Unassembled WGS sequence"/>
</dbReference>
<dbReference type="PANTHER" id="PTHR10443">
    <property type="entry name" value="MICROSOMAL DIPEPTIDASE"/>
    <property type="match status" value="1"/>
</dbReference>
<dbReference type="SUPFAM" id="SSF51556">
    <property type="entry name" value="Metallo-dependent hydrolases"/>
    <property type="match status" value="1"/>
</dbReference>
<dbReference type="RefSeq" id="WP_100354601.1">
    <property type="nucleotide sequence ID" value="NZ_PCGR01000007.1"/>
</dbReference>
<dbReference type="CDD" id="cd01301">
    <property type="entry name" value="rDP_like"/>
    <property type="match status" value="1"/>
</dbReference>
<dbReference type="EMBL" id="PCGR01000007">
    <property type="protein sequence ID" value="PJK15581.1"/>
    <property type="molecule type" value="Genomic_DNA"/>
</dbReference>
<dbReference type="PANTHER" id="PTHR10443:SF12">
    <property type="entry name" value="DIPEPTIDASE"/>
    <property type="match status" value="1"/>
</dbReference>
<accession>A0A2M9EWJ8</accession>
<dbReference type="AlphaFoldDB" id="A0A2M9EWJ8"/>
<organism evidence="1 2">
    <name type="scientific">Chryseomicrobium excrementi</name>
    <dbReference type="NCBI Taxonomy" id="2041346"/>
    <lineage>
        <taxon>Bacteria</taxon>
        <taxon>Bacillati</taxon>
        <taxon>Bacillota</taxon>
        <taxon>Bacilli</taxon>
        <taxon>Bacillales</taxon>
        <taxon>Caryophanaceae</taxon>
        <taxon>Chryseomicrobium</taxon>
    </lineage>
</organism>
<evidence type="ECO:0000313" key="2">
    <source>
        <dbReference type="Proteomes" id="UP000228680"/>
    </source>
</evidence>
<dbReference type="GO" id="GO:0070573">
    <property type="term" value="F:metallodipeptidase activity"/>
    <property type="evidence" value="ECO:0007669"/>
    <property type="project" value="InterPro"/>
</dbReference>
<sequence>MIIDLHCDHLYKLQHRTNPMLDTSIERLLKGRVQIQAFALFIEPHLSSNEAYQKILGQIELFHKHVLSHPQVVWIRKWEDLEAMDEEHIGAFLTLEGVDCIGNDLDKLHQLLDAGVLSVGLTWNPANLAADGCEEPRGAGLTKFGRDIIEVLNHRGILTDVAHLAEAGFWEVLELAKYPIVSHASARALCDHPRNLTDKQINALIERKIPLHLVFYPPFLTGREDATVDDMIRHLNHILALGGEDIVAFGSDFDGIEFKVTGLEHAAQFQNLMTRLSDELTSIQLEKISHENFRSYITRKFKKRDDRS</sequence>
<comment type="caution">
    <text evidence="1">The sequence shown here is derived from an EMBL/GenBank/DDBJ whole genome shotgun (WGS) entry which is preliminary data.</text>
</comment>
<gene>
    <name evidence="1" type="ORF">CQS04_13310</name>
</gene>
<dbReference type="InterPro" id="IPR032466">
    <property type="entry name" value="Metal_Hydrolase"/>
</dbReference>
<name>A0A2M9EWJ8_9BACL</name>
<keyword evidence="2" id="KW-1185">Reference proteome</keyword>
<protein>
    <submittedName>
        <fullName evidence="1">Diguanylate cyclase</fullName>
    </submittedName>
</protein>
<dbReference type="Gene3D" id="3.20.20.140">
    <property type="entry name" value="Metal-dependent hydrolases"/>
    <property type="match status" value="1"/>
</dbReference>
<proteinExistence type="predicted"/>
<reference evidence="1 2" key="1">
    <citation type="submission" date="2017-10" db="EMBL/GenBank/DDBJ databases">
        <title>Draft genome of Chryseomicrobium casticus sp. nov.</title>
        <authorList>
            <person name="Chakraborty R."/>
            <person name="Saha T."/>
        </authorList>
    </citation>
    <scope>NUCLEOTIDE SEQUENCE [LARGE SCALE GENOMIC DNA]</scope>
    <source>
        <strain evidence="1 2">ET03</strain>
    </source>
</reference>
<dbReference type="OrthoDB" id="9804920at2"/>
<dbReference type="InterPro" id="IPR008257">
    <property type="entry name" value="Pept_M19"/>
</dbReference>